<evidence type="ECO:0000256" key="12">
    <source>
        <dbReference type="ARBA" id="ARBA00049091"/>
    </source>
</evidence>
<dbReference type="EC" id="1.11.1.24" evidence="3"/>
<dbReference type="InterPro" id="IPR050924">
    <property type="entry name" value="Peroxiredoxin_BCP/PrxQ"/>
</dbReference>
<keyword evidence="7" id="KW-1015">Disulfide bond</keyword>
<comment type="similarity">
    <text evidence="10">Belongs to the peroxiredoxin family. BCP/PrxQ subfamily.</text>
</comment>
<evidence type="ECO:0000259" key="14">
    <source>
        <dbReference type="PROSITE" id="PS51352"/>
    </source>
</evidence>
<proteinExistence type="inferred from homology"/>
<sequence precursor="true">MKVSYRNILGSLLSLVCLCGLSASAQGQVNAPPGKVEVGDAAPAFTATDDAGKGWKSTDYIGKKILVVYFYPADMTGGCTKQACGFRDDMKKLQGKDVEVVGVSGDSVRNHQLFKKEYDLNFTLLADEDGSVAKKFGVPLRPGSTIERTIDGKKEKLTRGVTAARWTFVIDKDGKVAMKNTKVKAADDSKAILKKVNELK</sequence>
<evidence type="ECO:0000256" key="7">
    <source>
        <dbReference type="ARBA" id="ARBA00023157"/>
    </source>
</evidence>
<dbReference type="GO" id="GO:0005737">
    <property type="term" value="C:cytoplasm"/>
    <property type="evidence" value="ECO:0007669"/>
    <property type="project" value="TreeGrafter"/>
</dbReference>
<feature type="signal peptide" evidence="13">
    <location>
        <begin position="1"/>
        <end position="25"/>
    </location>
</feature>
<dbReference type="InterPro" id="IPR013766">
    <property type="entry name" value="Thioredoxin_domain"/>
</dbReference>
<evidence type="ECO:0000256" key="2">
    <source>
        <dbReference type="ARBA" id="ARBA00011245"/>
    </source>
</evidence>
<evidence type="ECO:0000313" key="16">
    <source>
        <dbReference type="EMBL" id="QDU00832.1"/>
    </source>
</evidence>
<accession>A0A5A8BEI8</accession>
<evidence type="ECO:0000256" key="4">
    <source>
        <dbReference type="ARBA" id="ARBA00022559"/>
    </source>
</evidence>
<name>A0A517W6E2_9PLAN</name>
<evidence type="ECO:0000256" key="13">
    <source>
        <dbReference type="SAM" id="SignalP"/>
    </source>
</evidence>
<dbReference type="PROSITE" id="PS51352">
    <property type="entry name" value="THIOREDOXIN_2"/>
    <property type="match status" value="1"/>
</dbReference>
<keyword evidence="5" id="KW-0049">Antioxidant</keyword>
<protein>
    <recommendedName>
        <fullName evidence="3">thioredoxin-dependent peroxiredoxin</fullName>
        <ecNumber evidence="3">1.11.1.24</ecNumber>
    </recommendedName>
    <alternativeName>
        <fullName evidence="9">Thioredoxin peroxidase</fullName>
    </alternativeName>
    <alternativeName>
        <fullName evidence="11">Thioredoxin-dependent peroxiredoxin Bcp</fullName>
    </alternativeName>
</protein>
<dbReference type="Pfam" id="PF00578">
    <property type="entry name" value="AhpC-TSA"/>
    <property type="match status" value="1"/>
</dbReference>
<dbReference type="Proteomes" id="UP000320722">
    <property type="component" value="Chromosome"/>
</dbReference>
<gene>
    <name evidence="16" type="primary">bcp_1</name>
    <name evidence="15" type="ORF">HG66A1_05150</name>
    <name evidence="16" type="ORF">V6x_05080</name>
</gene>
<reference evidence="17 18" key="1">
    <citation type="submission" date="2019-02" db="EMBL/GenBank/DDBJ databases">
        <title>Deep-cultivation of Planctomycetes and their phenomic and genomic characterization uncovers novel biology.</title>
        <authorList>
            <person name="Wiegand S."/>
            <person name="Jogler M."/>
            <person name="Boedeker C."/>
            <person name="Pinto D."/>
            <person name="Vollmers J."/>
            <person name="Rivas-Marin E."/>
            <person name="Kohn T."/>
            <person name="Peeters S.H."/>
            <person name="Heuer A."/>
            <person name="Rast P."/>
            <person name="Oberbeckmann S."/>
            <person name="Bunk B."/>
            <person name="Jeske O."/>
            <person name="Meyerdierks A."/>
            <person name="Storesund J.E."/>
            <person name="Kallscheuer N."/>
            <person name="Luecker S."/>
            <person name="Lage O.M."/>
            <person name="Pohl T."/>
            <person name="Merkel B.J."/>
            <person name="Hornburger P."/>
            <person name="Mueller R.-W."/>
            <person name="Bruemmer F."/>
            <person name="Labrenz M."/>
            <person name="Spormann A.M."/>
            <person name="Op den Camp H."/>
            <person name="Overmann J."/>
            <person name="Amann R."/>
            <person name="Jetten M.S.M."/>
            <person name="Mascher T."/>
            <person name="Medema M.H."/>
            <person name="Devos D.P."/>
            <person name="Kaster A.-K."/>
            <person name="Ovreas L."/>
            <person name="Rohde M."/>
            <person name="Galperin M.Y."/>
            <person name="Jogler C."/>
        </authorList>
    </citation>
    <scope>NUCLEOTIDE SEQUENCE [LARGE SCALE GENOMIC DNA]</scope>
    <source>
        <strain evidence="15 17">HG66A1</strain>
        <strain evidence="16 18">V6</strain>
    </source>
</reference>
<evidence type="ECO:0000256" key="8">
    <source>
        <dbReference type="ARBA" id="ARBA00023284"/>
    </source>
</evidence>
<evidence type="ECO:0000256" key="3">
    <source>
        <dbReference type="ARBA" id="ARBA00013017"/>
    </source>
</evidence>
<dbReference type="Proteomes" id="UP000320421">
    <property type="component" value="Chromosome"/>
</dbReference>
<comment type="subunit">
    <text evidence="2">Monomer.</text>
</comment>
<dbReference type="PANTHER" id="PTHR42801">
    <property type="entry name" value="THIOREDOXIN-DEPENDENT PEROXIDE REDUCTASE"/>
    <property type="match status" value="1"/>
</dbReference>
<comment type="catalytic activity">
    <reaction evidence="12">
        <text>a hydroperoxide + [thioredoxin]-dithiol = an alcohol + [thioredoxin]-disulfide + H2O</text>
        <dbReference type="Rhea" id="RHEA:62620"/>
        <dbReference type="Rhea" id="RHEA-COMP:10698"/>
        <dbReference type="Rhea" id="RHEA-COMP:10700"/>
        <dbReference type="ChEBI" id="CHEBI:15377"/>
        <dbReference type="ChEBI" id="CHEBI:29950"/>
        <dbReference type="ChEBI" id="CHEBI:30879"/>
        <dbReference type="ChEBI" id="CHEBI:35924"/>
        <dbReference type="ChEBI" id="CHEBI:50058"/>
        <dbReference type="EC" id="1.11.1.24"/>
    </reaction>
</comment>
<accession>A0A517PH93</accession>
<dbReference type="InterPro" id="IPR036249">
    <property type="entry name" value="Thioredoxin-like_sf"/>
</dbReference>
<evidence type="ECO:0000313" key="18">
    <source>
        <dbReference type="Proteomes" id="UP000320722"/>
    </source>
</evidence>
<dbReference type="CDD" id="cd03017">
    <property type="entry name" value="PRX_BCP"/>
    <property type="match status" value="1"/>
</dbReference>
<dbReference type="OrthoDB" id="9812811at2"/>
<evidence type="ECO:0000256" key="10">
    <source>
        <dbReference type="ARBA" id="ARBA00038489"/>
    </source>
</evidence>
<keyword evidence="13" id="KW-0732">Signal</keyword>
<evidence type="ECO:0000256" key="6">
    <source>
        <dbReference type="ARBA" id="ARBA00023002"/>
    </source>
</evidence>
<organism evidence="16 18">
    <name type="scientific">Gimesia chilikensis</name>
    <dbReference type="NCBI Taxonomy" id="2605989"/>
    <lineage>
        <taxon>Bacteria</taxon>
        <taxon>Pseudomonadati</taxon>
        <taxon>Planctomycetota</taxon>
        <taxon>Planctomycetia</taxon>
        <taxon>Planctomycetales</taxon>
        <taxon>Planctomycetaceae</taxon>
        <taxon>Gimesia</taxon>
    </lineage>
</organism>
<keyword evidence="17" id="KW-1185">Reference proteome</keyword>
<feature type="domain" description="Thioredoxin" evidence="14">
    <location>
        <begin position="36"/>
        <end position="200"/>
    </location>
</feature>
<dbReference type="Gene3D" id="3.40.30.10">
    <property type="entry name" value="Glutaredoxin"/>
    <property type="match status" value="1"/>
</dbReference>
<dbReference type="GO" id="GO:0008379">
    <property type="term" value="F:thioredoxin peroxidase activity"/>
    <property type="evidence" value="ECO:0007669"/>
    <property type="project" value="TreeGrafter"/>
</dbReference>
<dbReference type="RefSeq" id="WP_145036255.1">
    <property type="nucleotide sequence ID" value="NZ_CP036266.1"/>
</dbReference>
<dbReference type="EMBL" id="CP036347">
    <property type="protein sequence ID" value="QDU00832.1"/>
    <property type="molecule type" value="Genomic_DNA"/>
</dbReference>
<dbReference type="GO" id="GO:0034599">
    <property type="term" value="P:cellular response to oxidative stress"/>
    <property type="evidence" value="ECO:0007669"/>
    <property type="project" value="TreeGrafter"/>
</dbReference>
<keyword evidence="4 16" id="KW-0575">Peroxidase</keyword>
<evidence type="ECO:0000256" key="5">
    <source>
        <dbReference type="ARBA" id="ARBA00022862"/>
    </source>
</evidence>
<dbReference type="InterPro" id="IPR000866">
    <property type="entry name" value="AhpC/TSA"/>
</dbReference>
<keyword evidence="8" id="KW-0676">Redox-active center</keyword>
<evidence type="ECO:0000313" key="17">
    <source>
        <dbReference type="Proteomes" id="UP000320421"/>
    </source>
</evidence>
<keyword evidence="6 16" id="KW-0560">Oxidoreductase</keyword>
<dbReference type="PANTHER" id="PTHR42801:SF4">
    <property type="entry name" value="AHPC_TSA FAMILY PROTEIN"/>
    <property type="match status" value="1"/>
</dbReference>
<dbReference type="EMBL" id="CP036266">
    <property type="protein sequence ID" value="QDT18753.1"/>
    <property type="molecule type" value="Genomic_DNA"/>
</dbReference>
<evidence type="ECO:0000256" key="9">
    <source>
        <dbReference type="ARBA" id="ARBA00032824"/>
    </source>
</evidence>
<dbReference type="FunFam" id="3.40.30.10:FF:000007">
    <property type="entry name" value="Thioredoxin-dependent thiol peroxidase"/>
    <property type="match status" value="1"/>
</dbReference>
<evidence type="ECO:0000256" key="11">
    <source>
        <dbReference type="ARBA" id="ARBA00042639"/>
    </source>
</evidence>
<evidence type="ECO:0000313" key="15">
    <source>
        <dbReference type="EMBL" id="QDT18753.1"/>
    </source>
</evidence>
<evidence type="ECO:0000256" key="1">
    <source>
        <dbReference type="ARBA" id="ARBA00003330"/>
    </source>
</evidence>
<dbReference type="GO" id="GO:0045454">
    <property type="term" value="P:cell redox homeostasis"/>
    <property type="evidence" value="ECO:0007669"/>
    <property type="project" value="TreeGrafter"/>
</dbReference>
<dbReference type="SUPFAM" id="SSF52833">
    <property type="entry name" value="Thioredoxin-like"/>
    <property type="match status" value="1"/>
</dbReference>
<dbReference type="AlphaFoldDB" id="A0A517W6E2"/>
<comment type="function">
    <text evidence="1">Thiol-specific peroxidase that catalyzes the reduction of hydrogen peroxide and organic hydroperoxides to water and alcohols, respectively. Plays a role in cell protection against oxidative stress by detoxifying peroxides and as sensor of hydrogen peroxide-mediated signaling events.</text>
</comment>
<feature type="chain" id="PRO_5044617216" description="thioredoxin-dependent peroxiredoxin" evidence="13">
    <location>
        <begin position="26"/>
        <end position="200"/>
    </location>
</feature>
<accession>A0A517W6E2</accession>